<evidence type="ECO:0000256" key="7">
    <source>
        <dbReference type="ARBA" id="ARBA00023295"/>
    </source>
</evidence>
<evidence type="ECO:0000256" key="2">
    <source>
        <dbReference type="ARBA" id="ARBA00007495"/>
    </source>
</evidence>
<accession>A0A1K2IHX8</accession>
<dbReference type="Pfam" id="PF00331">
    <property type="entry name" value="Glyco_hydro_10"/>
    <property type="match status" value="1"/>
</dbReference>
<dbReference type="PROSITE" id="PS51257">
    <property type="entry name" value="PROKAR_LIPOPROTEIN"/>
    <property type="match status" value="1"/>
</dbReference>
<dbReference type="InterPro" id="IPR001000">
    <property type="entry name" value="GH10_dom"/>
</dbReference>
<dbReference type="AlphaFoldDB" id="A0A1K2IHX8"/>
<dbReference type="InterPro" id="IPR017853">
    <property type="entry name" value="GH"/>
</dbReference>
<dbReference type="STRING" id="369401.SAMN05428642_102499"/>
<proteinExistence type="inferred from homology"/>
<keyword evidence="6 9" id="KW-0119">Carbohydrate metabolism</keyword>
<dbReference type="Gene3D" id="3.20.20.80">
    <property type="entry name" value="Glycosidases"/>
    <property type="match status" value="1"/>
</dbReference>
<dbReference type="PROSITE" id="PS51760">
    <property type="entry name" value="GH10_2"/>
    <property type="match status" value="1"/>
</dbReference>
<evidence type="ECO:0000256" key="9">
    <source>
        <dbReference type="RuleBase" id="RU361174"/>
    </source>
</evidence>
<evidence type="ECO:0000313" key="13">
    <source>
        <dbReference type="Proteomes" id="UP000182544"/>
    </source>
</evidence>
<protein>
    <recommendedName>
        <fullName evidence="9">Beta-xylanase</fullName>
        <ecNumber evidence="9">3.2.1.8</ecNumber>
    </recommendedName>
</protein>
<reference evidence="12 13" key="1">
    <citation type="submission" date="2016-10" db="EMBL/GenBank/DDBJ databases">
        <authorList>
            <person name="de Groot N.N."/>
        </authorList>
    </citation>
    <scope>NUCLEOTIDE SEQUENCE [LARGE SCALE GENOMIC DNA]</scope>
    <source>
        <strain evidence="12 13">DSM 18180</strain>
    </source>
</reference>
<evidence type="ECO:0000256" key="4">
    <source>
        <dbReference type="ARBA" id="ARBA00022729"/>
    </source>
</evidence>
<feature type="chain" id="PRO_5012408197" description="Beta-xylanase" evidence="10">
    <location>
        <begin position="26"/>
        <end position="381"/>
    </location>
</feature>
<dbReference type="GO" id="GO:0045493">
    <property type="term" value="P:xylan catabolic process"/>
    <property type="evidence" value="ECO:0007669"/>
    <property type="project" value="UniProtKB-KW"/>
</dbReference>
<dbReference type="GO" id="GO:0031176">
    <property type="term" value="F:endo-1,4-beta-xylanase activity"/>
    <property type="evidence" value="ECO:0007669"/>
    <property type="project" value="UniProtKB-EC"/>
</dbReference>
<dbReference type="EC" id="3.2.1.8" evidence="9"/>
<feature type="domain" description="GH10" evidence="11">
    <location>
        <begin position="72"/>
        <end position="376"/>
    </location>
</feature>
<evidence type="ECO:0000313" key="12">
    <source>
        <dbReference type="EMBL" id="SFZ92045.1"/>
    </source>
</evidence>
<evidence type="ECO:0000256" key="8">
    <source>
        <dbReference type="ARBA" id="ARBA00023326"/>
    </source>
</evidence>
<keyword evidence="8 9" id="KW-0624">Polysaccharide degradation</keyword>
<dbReference type="PANTHER" id="PTHR31490:SF88">
    <property type="entry name" value="BETA-XYLANASE"/>
    <property type="match status" value="1"/>
</dbReference>
<keyword evidence="4 10" id="KW-0732">Signal</keyword>
<name>A0A1K2IHX8_9FLAO</name>
<dbReference type="PANTHER" id="PTHR31490">
    <property type="entry name" value="GLYCOSYL HYDROLASE"/>
    <property type="match status" value="1"/>
</dbReference>
<dbReference type="Proteomes" id="UP000182544">
    <property type="component" value="Unassembled WGS sequence"/>
</dbReference>
<dbReference type="InterPro" id="IPR044846">
    <property type="entry name" value="GH10"/>
</dbReference>
<evidence type="ECO:0000256" key="3">
    <source>
        <dbReference type="ARBA" id="ARBA00022651"/>
    </source>
</evidence>
<dbReference type="PRINTS" id="PR00134">
    <property type="entry name" value="GLHYDRLASE10"/>
</dbReference>
<dbReference type="EMBL" id="FPKV01000002">
    <property type="protein sequence ID" value="SFZ92045.1"/>
    <property type="molecule type" value="Genomic_DNA"/>
</dbReference>
<dbReference type="SMART" id="SM00633">
    <property type="entry name" value="Glyco_10"/>
    <property type="match status" value="1"/>
</dbReference>
<comment type="catalytic activity">
    <reaction evidence="1 9">
        <text>Endohydrolysis of (1-&gt;4)-beta-D-xylosidic linkages in xylans.</text>
        <dbReference type="EC" id="3.2.1.8"/>
    </reaction>
</comment>
<feature type="signal peptide" evidence="10">
    <location>
        <begin position="1"/>
        <end position="25"/>
    </location>
</feature>
<keyword evidence="13" id="KW-1185">Reference proteome</keyword>
<evidence type="ECO:0000256" key="1">
    <source>
        <dbReference type="ARBA" id="ARBA00000681"/>
    </source>
</evidence>
<evidence type="ECO:0000259" key="11">
    <source>
        <dbReference type="PROSITE" id="PS51760"/>
    </source>
</evidence>
<organism evidence="12 13">
    <name type="scientific">Flaviramulus basaltis</name>
    <dbReference type="NCBI Taxonomy" id="369401"/>
    <lineage>
        <taxon>Bacteria</taxon>
        <taxon>Pseudomonadati</taxon>
        <taxon>Bacteroidota</taxon>
        <taxon>Flavobacteriia</taxon>
        <taxon>Flavobacteriales</taxon>
        <taxon>Flavobacteriaceae</taxon>
        <taxon>Flaviramulus</taxon>
    </lineage>
</organism>
<sequence>MKTRKILSILIIAVLFMGCSSDSSSDGGIIVGGPTNGGDDGDGTGGGTTPEYLQDFTNFPMGNIVSAFKLSSTSSANVDFREVLLNDYNSITAENDMKMANIFTSAGNYDFSDGDAIVAYAKANGLRVHGHALVWHSSVPGWLNSFSGTNEEFEALIEAYVKATVSHFAIEKDANGNSIVASWDVVNEYFDGGSIRSSIFQQKIGDDFIDKAFQWAREADTDVKLFYNDYNIAGEPNKRNLIINKVNSMISNSVPIDGIGMQMHLNHNWPTSDLPLAIQQITDTSLLVHISELDVKANYGNDVTELTATRAQEQADQYQNASYHYTNIVPTAQQYGITIWGVRDQDSWLYDGGGDWPLLYNNDYSTKIAYDSFIDGLKGNP</sequence>
<evidence type="ECO:0000256" key="5">
    <source>
        <dbReference type="ARBA" id="ARBA00022801"/>
    </source>
</evidence>
<dbReference type="OrthoDB" id="9809277at2"/>
<gene>
    <name evidence="12" type="ORF">SAMN05428642_102499</name>
</gene>
<keyword evidence="3 12" id="KW-0858">Xylan degradation</keyword>
<dbReference type="RefSeq" id="WP_072401457.1">
    <property type="nucleotide sequence ID" value="NZ_FPKV01000002.1"/>
</dbReference>
<comment type="similarity">
    <text evidence="2 9">Belongs to the glycosyl hydrolase 10 (cellulase F) family.</text>
</comment>
<dbReference type="SUPFAM" id="SSF51445">
    <property type="entry name" value="(Trans)glycosidases"/>
    <property type="match status" value="1"/>
</dbReference>
<evidence type="ECO:0000256" key="10">
    <source>
        <dbReference type="SAM" id="SignalP"/>
    </source>
</evidence>
<keyword evidence="7 9" id="KW-0326">Glycosidase</keyword>
<evidence type="ECO:0000256" key="6">
    <source>
        <dbReference type="ARBA" id="ARBA00023277"/>
    </source>
</evidence>
<keyword evidence="5 9" id="KW-0378">Hydrolase</keyword>